<dbReference type="Pfam" id="PF25019">
    <property type="entry name" value="LRR_R13L1-DRL21"/>
    <property type="match status" value="1"/>
</dbReference>
<dbReference type="InterPro" id="IPR032675">
    <property type="entry name" value="LRR_dom_sf"/>
</dbReference>
<evidence type="ECO:0000313" key="2">
    <source>
        <dbReference type="EMBL" id="KAL0007248.1"/>
    </source>
</evidence>
<dbReference type="GO" id="GO:0030154">
    <property type="term" value="P:cell differentiation"/>
    <property type="evidence" value="ECO:0007669"/>
    <property type="project" value="TreeGrafter"/>
</dbReference>
<organism evidence="2 3">
    <name type="scientific">Lithocarpus litseifolius</name>
    <dbReference type="NCBI Taxonomy" id="425828"/>
    <lineage>
        <taxon>Eukaryota</taxon>
        <taxon>Viridiplantae</taxon>
        <taxon>Streptophyta</taxon>
        <taxon>Embryophyta</taxon>
        <taxon>Tracheophyta</taxon>
        <taxon>Spermatophyta</taxon>
        <taxon>Magnoliopsida</taxon>
        <taxon>eudicotyledons</taxon>
        <taxon>Gunneridae</taxon>
        <taxon>Pentapetalae</taxon>
        <taxon>rosids</taxon>
        <taxon>fabids</taxon>
        <taxon>Fagales</taxon>
        <taxon>Fagaceae</taxon>
        <taxon>Lithocarpus</taxon>
    </lineage>
</organism>
<dbReference type="GO" id="GO:2000134">
    <property type="term" value="P:negative regulation of G1/S transition of mitotic cell cycle"/>
    <property type="evidence" value="ECO:0007669"/>
    <property type="project" value="TreeGrafter"/>
</dbReference>
<feature type="domain" description="Retinoblastoma-associated protein A-box" evidence="1">
    <location>
        <begin position="368"/>
        <end position="559"/>
    </location>
</feature>
<accession>A0AAW2D9J0</accession>
<dbReference type="EMBL" id="JAZDWU010000003">
    <property type="protein sequence ID" value="KAL0007248.1"/>
    <property type="molecule type" value="Genomic_DNA"/>
</dbReference>
<name>A0AAW2D9J0_9ROSI</name>
<evidence type="ECO:0000313" key="3">
    <source>
        <dbReference type="Proteomes" id="UP001459277"/>
    </source>
</evidence>
<dbReference type="Gene3D" id="3.80.10.10">
    <property type="entry name" value="Ribonuclease Inhibitor"/>
    <property type="match status" value="1"/>
</dbReference>
<dbReference type="InterPro" id="IPR056789">
    <property type="entry name" value="LRR_R13L1-DRL21"/>
</dbReference>
<dbReference type="PANTHER" id="PTHR13742">
    <property type="entry name" value="RETINOBLASTOMA-ASSOCIATED PROTEIN RB -RELATED"/>
    <property type="match status" value="1"/>
</dbReference>
<dbReference type="AlphaFoldDB" id="A0AAW2D9J0"/>
<comment type="caution">
    <text evidence="2">The sequence shown here is derived from an EMBL/GenBank/DDBJ whole genome shotgun (WGS) entry which is preliminary data.</text>
</comment>
<dbReference type="Pfam" id="PF01858">
    <property type="entry name" value="RB_A"/>
    <property type="match status" value="1"/>
</dbReference>
<sequence>MIRNLGHENDDMVECKATNMKEQQHLQELHLRWDQVWDDGETKFYDELSLEGPQPHLNLKVLWLSLYMGVRIPSWVSSLTNLVKLVVFNNKRLLHLPPLNQLPFLKSICLQFMVALEYISDEDSVSNVSGSPSSKTPFSLSLSYLELWNFPNLKGWWRNSDDDDDELDHLLLPSFPTCLSQLKIVGCANLTCMPLFPYLKEDLKMDGVNLKNGMSLDENTCTQAMKLFKETKHLLQTNVSAFGNGTLDEAERFWFAFVLFSIKMLIDKNGDSEQQGSDENGYTLCQILRAAKLKYELPQFVVKAGPTLSTEYGADWENRLETTTVLDGCFFWHSAYMRSAVLRTWDLHEWFGFHIDGLTYFENLLEDSSLSSSLGTLKKDHDGAIRSKGELDERVFINDEDNVLGSGSLSGGSVNISGVKGLTEEVDTRALIILFAIFRSTAQGEHRMSTSVQSTNLMDSIWAEQRKFEALKLYHRVLEAICRAEAQILHASNLTALLTNERFHRCMLACSAELVLATHKTVTMLFPAVLERTGITAFDLSKVIESFIRHEESCLRDLR</sequence>
<dbReference type="GO" id="GO:0000785">
    <property type="term" value="C:chromatin"/>
    <property type="evidence" value="ECO:0007669"/>
    <property type="project" value="TreeGrafter"/>
</dbReference>
<gene>
    <name evidence="2" type="ORF">SO802_008750</name>
</gene>
<dbReference type="InterPro" id="IPR002720">
    <property type="entry name" value="RB_A"/>
</dbReference>
<reference evidence="2 3" key="1">
    <citation type="submission" date="2024-01" db="EMBL/GenBank/DDBJ databases">
        <title>A telomere-to-telomere, gap-free genome of sweet tea (Lithocarpus litseifolius).</title>
        <authorList>
            <person name="Zhou J."/>
        </authorList>
    </citation>
    <scope>NUCLEOTIDE SEQUENCE [LARGE SCALE GENOMIC DNA]</scope>
    <source>
        <strain evidence="2">Zhou-2022a</strain>
        <tissue evidence="2">Leaf</tissue>
    </source>
</reference>
<dbReference type="InterPro" id="IPR028309">
    <property type="entry name" value="RB_fam"/>
</dbReference>
<keyword evidence="3" id="KW-1185">Reference proteome</keyword>
<evidence type="ECO:0000259" key="1">
    <source>
        <dbReference type="SMART" id="SM01368"/>
    </source>
</evidence>
<dbReference type="SUPFAM" id="SSF52058">
    <property type="entry name" value="L domain-like"/>
    <property type="match status" value="1"/>
</dbReference>
<protein>
    <recommendedName>
        <fullName evidence="1">Retinoblastoma-associated protein A-box domain-containing protein</fullName>
    </recommendedName>
</protein>
<dbReference type="SMART" id="SM01368">
    <property type="entry name" value="RB_A"/>
    <property type="match status" value="1"/>
</dbReference>
<dbReference type="PANTHER" id="PTHR13742:SF17">
    <property type="entry name" value="RE32990P-RELATED"/>
    <property type="match status" value="1"/>
</dbReference>
<dbReference type="GO" id="GO:0006357">
    <property type="term" value="P:regulation of transcription by RNA polymerase II"/>
    <property type="evidence" value="ECO:0007669"/>
    <property type="project" value="InterPro"/>
</dbReference>
<dbReference type="Gene3D" id="1.10.472.10">
    <property type="entry name" value="Cyclin-like"/>
    <property type="match status" value="1"/>
</dbReference>
<dbReference type="GO" id="GO:0005667">
    <property type="term" value="C:transcription regulator complex"/>
    <property type="evidence" value="ECO:0007669"/>
    <property type="project" value="TreeGrafter"/>
</dbReference>
<dbReference type="Proteomes" id="UP001459277">
    <property type="component" value="Unassembled WGS sequence"/>
</dbReference>
<proteinExistence type="predicted"/>
<dbReference type="SUPFAM" id="SSF47954">
    <property type="entry name" value="Cyclin-like"/>
    <property type="match status" value="1"/>
</dbReference>
<dbReference type="GO" id="GO:0005634">
    <property type="term" value="C:nucleus"/>
    <property type="evidence" value="ECO:0007669"/>
    <property type="project" value="InterPro"/>
</dbReference>
<dbReference type="GO" id="GO:0000977">
    <property type="term" value="F:RNA polymerase II transcription regulatory region sequence-specific DNA binding"/>
    <property type="evidence" value="ECO:0007669"/>
    <property type="project" value="TreeGrafter"/>
</dbReference>
<dbReference type="InterPro" id="IPR036915">
    <property type="entry name" value="Cyclin-like_sf"/>
</dbReference>